<dbReference type="EMBL" id="JAPQKI010000003">
    <property type="protein sequence ID" value="KAJ5109727.1"/>
    <property type="molecule type" value="Genomic_DNA"/>
</dbReference>
<dbReference type="GeneID" id="81353845"/>
<dbReference type="PANTHER" id="PTHR22904:SF523">
    <property type="entry name" value="STRESS-INDUCED-PHOSPHOPROTEIN 1"/>
    <property type="match status" value="1"/>
</dbReference>
<dbReference type="SUPFAM" id="SSF81383">
    <property type="entry name" value="F-box domain"/>
    <property type="match status" value="1"/>
</dbReference>
<comment type="caution">
    <text evidence="3">The sequence shown here is derived from an EMBL/GenBank/DDBJ whole genome shotgun (WGS) entry which is preliminary data.</text>
</comment>
<reference evidence="3" key="1">
    <citation type="submission" date="2022-11" db="EMBL/GenBank/DDBJ databases">
        <authorList>
            <person name="Petersen C."/>
        </authorList>
    </citation>
    <scope>NUCLEOTIDE SEQUENCE</scope>
    <source>
        <strain evidence="3">IBT 30761</strain>
    </source>
</reference>
<evidence type="ECO:0008006" key="5">
    <source>
        <dbReference type="Google" id="ProtNLM"/>
    </source>
</evidence>
<dbReference type="SUPFAM" id="SSF48452">
    <property type="entry name" value="TPR-like"/>
    <property type="match status" value="1"/>
</dbReference>
<reference evidence="3" key="2">
    <citation type="journal article" date="2023" name="IMA Fungus">
        <title>Comparative genomic study of the Penicillium genus elucidates a diverse pangenome and 15 lateral gene transfer events.</title>
        <authorList>
            <person name="Petersen C."/>
            <person name="Sorensen T."/>
            <person name="Nielsen M.R."/>
            <person name="Sondergaard T.E."/>
            <person name="Sorensen J.L."/>
            <person name="Fitzpatrick D.A."/>
            <person name="Frisvad J.C."/>
            <person name="Nielsen K.L."/>
        </authorList>
    </citation>
    <scope>NUCLEOTIDE SEQUENCE</scope>
    <source>
        <strain evidence="3">IBT 30761</strain>
    </source>
</reference>
<dbReference type="AlphaFoldDB" id="A0A9W9KLH0"/>
<evidence type="ECO:0000256" key="2">
    <source>
        <dbReference type="ARBA" id="ARBA00022803"/>
    </source>
</evidence>
<gene>
    <name evidence="3" type="ORF">N7532_002372</name>
</gene>
<dbReference type="OrthoDB" id="629492at2759"/>
<dbReference type="InterPro" id="IPR032675">
    <property type="entry name" value="LRR_dom_sf"/>
</dbReference>
<dbReference type="InterPro" id="IPR036047">
    <property type="entry name" value="F-box-like_dom_sf"/>
</dbReference>
<evidence type="ECO:0000313" key="3">
    <source>
        <dbReference type="EMBL" id="KAJ5109727.1"/>
    </source>
</evidence>
<keyword evidence="2" id="KW-0802">TPR repeat</keyword>
<dbReference type="SUPFAM" id="SSF52047">
    <property type="entry name" value="RNI-like"/>
    <property type="match status" value="1"/>
</dbReference>
<name>A0A9W9KLH0_9EURO</name>
<proteinExistence type="predicted"/>
<evidence type="ECO:0000313" key="4">
    <source>
        <dbReference type="Proteomes" id="UP001149074"/>
    </source>
</evidence>
<dbReference type="PANTHER" id="PTHR22904">
    <property type="entry name" value="TPR REPEAT CONTAINING PROTEIN"/>
    <property type="match status" value="1"/>
</dbReference>
<dbReference type="GO" id="GO:0051879">
    <property type="term" value="F:Hsp90 protein binding"/>
    <property type="evidence" value="ECO:0007669"/>
    <property type="project" value="TreeGrafter"/>
</dbReference>
<keyword evidence="1" id="KW-0677">Repeat</keyword>
<accession>A0A9W9KLH0</accession>
<dbReference type="Gene3D" id="3.80.10.10">
    <property type="entry name" value="Ribonuclease Inhibitor"/>
    <property type="match status" value="2"/>
</dbReference>
<dbReference type="InterPro" id="IPR011990">
    <property type="entry name" value="TPR-like_helical_dom_sf"/>
</dbReference>
<keyword evidence="4" id="KW-1185">Reference proteome</keyword>
<organism evidence="3 4">
    <name type="scientific">Penicillium argentinense</name>
    <dbReference type="NCBI Taxonomy" id="1131581"/>
    <lineage>
        <taxon>Eukaryota</taxon>
        <taxon>Fungi</taxon>
        <taxon>Dikarya</taxon>
        <taxon>Ascomycota</taxon>
        <taxon>Pezizomycotina</taxon>
        <taxon>Eurotiomycetes</taxon>
        <taxon>Eurotiomycetidae</taxon>
        <taxon>Eurotiales</taxon>
        <taxon>Aspergillaceae</taxon>
        <taxon>Penicillium</taxon>
    </lineage>
</organism>
<dbReference type="RefSeq" id="XP_056477838.1">
    <property type="nucleotide sequence ID" value="XM_056614866.1"/>
</dbReference>
<sequence>MSSLKLPLQQQGHELCEKGDFERAVSAFSEALLKKNADVISILDSRSAAYCALKQYDKARRDAKTMIAQARQDARGYMRGAKALLLDKQPKKALEVYAYGLKVLASGNAGRPQLEKLHKKLEDHILNATKRIDPFSMFPVEIAAFILQHFSFRELSVILMVCKGWARFLGGIRDLWMKIDFSGARQKVKWNAVRAAIRYSRGALTHATIKNMALSSMPQTLDYLSRCSYLEHLELFINHSGNDIFQKFRNCKHLKTIIFSAEIGVTKNEISKFLAHFTKLERIEFWNVRSSILRIRPEWPTFLPNIRSITLATQESVPRFDPNALTLPGLDNNKAGAPTYPNLQELRLDWEPPIYHRWFFFPQTDPFDGPTTGALWPLRRLELNGLTISQNFARILPTTLEYLSLSGGSAMTHHFDEPIPKLTKLHTLKLKDTRWMGPGTLPYLLAYTEAPLRVLHIEEAPRSATDALRIALSDASACNPELFKLAELSLASTQGVNYDFVKWISSHFMDLRVLDVSRTPITGLTIRDFAVAKVTTGQLALPNLDCLIVRGCEFVSSDAVEFGRQRGLQVIT</sequence>
<evidence type="ECO:0000256" key="1">
    <source>
        <dbReference type="ARBA" id="ARBA00022737"/>
    </source>
</evidence>
<dbReference type="Proteomes" id="UP001149074">
    <property type="component" value="Unassembled WGS sequence"/>
</dbReference>
<dbReference type="Gene3D" id="1.25.40.10">
    <property type="entry name" value="Tetratricopeptide repeat domain"/>
    <property type="match status" value="1"/>
</dbReference>
<protein>
    <recommendedName>
        <fullName evidence="5">F-box domain-containing protein</fullName>
    </recommendedName>
</protein>